<dbReference type="AlphaFoldDB" id="A0A2S9QP95"/>
<name>A0A2S9QP95_9MICO</name>
<keyword evidence="3" id="KW-1185">Reference proteome</keyword>
<dbReference type="InterPro" id="IPR057204">
    <property type="entry name" value="DUF7882"/>
</dbReference>
<evidence type="ECO:0000313" key="3">
    <source>
        <dbReference type="Proteomes" id="UP000238650"/>
    </source>
</evidence>
<evidence type="ECO:0000313" key="2">
    <source>
        <dbReference type="EMBL" id="PRI11406.1"/>
    </source>
</evidence>
<gene>
    <name evidence="2" type="ORF">B4915_06080</name>
</gene>
<reference evidence="2 3" key="1">
    <citation type="journal article" date="2017" name="New Microbes New Infect">
        <title>Genome sequence of 'Leucobacter massiliensis' sp. nov. isolated from human pharynx after travel to the 2014 Hajj.</title>
        <authorList>
            <person name="Leangapichart T."/>
            <person name="Gautret P."/>
            <person name="Nguyen T.T."/>
            <person name="Armstrong N."/>
            <person name="Rolain J.M."/>
        </authorList>
    </citation>
    <scope>NUCLEOTIDE SEQUENCE [LARGE SCALE GENOMIC DNA]</scope>
    <source>
        <strain evidence="2 3">122RC15</strain>
    </source>
</reference>
<protein>
    <recommendedName>
        <fullName evidence="1">DUF7882 domain-containing protein</fullName>
    </recommendedName>
</protein>
<dbReference type="Proteomes" id="UP000238650">
    <property type="component" value="Unassembled WGS sequence"/>
</dbReference>
<dbReference type="Pfam" id="PF25355">
    <property type="entry name" value="DUF7882"/>
    <property type="match status" value="1"/>
</dbReference>
<dbReference type="EMBL" id="MWZD01000016">
    <property type="protein sequence ID" value="PRI11406.1"/>
    <property type="molecule type" value="Genomic_DNA"/>
</dbReference>
<dbReference type="RefSeq" id="WP_105804952.1">
    <property type="nucleotide sequence ID" value="NZ_MWZD01000016.1"/>
</dbReference>
<sequence>MGNLRYGEADFEFDDRVLAHLKAAIGVKLRRRQSFFLHWTKPPTEGSGRVSLWISPDAPLAFRFGSSMPPELNHAWVRTLIHLAGTERGMRVVSEEEAEHFAKRRRV</sequence>
<accession>A0A2S9QP95</accession>
<comment type="caution">
    <text evidence="2">The sequence shown here is derived from an EMBL/GenBank/DDBJ whole genome shotgun (WGS) entry which is preliminary data.</text>
</comment>
<evidence type="ECO:0000259" key="1">
    <source>
        <dbReference type="Pfam" id="PF25355"/>
    </source>
</evidence>
<feature type="domain" description="DUF7882" evidence="1">
    <location>
        <begin position="1"/>
        <end position="95"/>
    </location>
</feature>
<dbReference type="OrthoDB" id="5123855at2"/>
<proteinExistence type="predicted"/>
<organism evidence="2 3">
    <name type="scientific">Leucobacter massiliensis</name>
    <dbReference type="NCBI Taxonomy" id="1686285"/>
    <lineage>
        <taxon>Bacteria</taxon>
        <taxon>Bacillati</taxon>
        <taxon>Actinomycetota</taxon>
        <taxon>Actinomycetes</taxon>
        <taxon>Micrococcales</taxon>
        <taxon>Microbacteriaceae</taxon>
        <taxon>Leucobacter</taxon>
    </lineage>
</organism>